<organism evidence="4 5">
    <name type="scientific">Zasmidium cellare ATCC 36951</name>
    <dbReference type="NCBI Taxonomy" id="1080233"/>
    <lineage>
        <taxon>Eukaryota</taxon>
        <taxon>Fungi</taxon>
        <taxon>Dikarya</taxon>
        <taxon>Ascomycota</taxon>
        <taxon>Pezizomycotina</taxon>
        <taxon>Dothideomycetes</taxon>
        <taxon>Dothideomycetidae</taxon>
        <taxon>Mycosphaerellales</taxon>
        <taxon>Mycosphaerellaceae</taxon>
        <taxon>Zasmidium</taxon>
    </lineage>
</organism>
<evidence type="ECO:0000313" key="4">
    <source>
        <dbReference type="EMBL" id="KAF2163698.1"/>
    </source>
</evidence>
<dbReference type="EMBL" id="ML993607">
    <property type="protein sequence ID" value="KAF2163698.1"/>
    <property type="molecule type" value="Genomic_DNA"/>
</dbReference>
<protein>
    <recommendedName>
        <fullName evidence="3">C2H2-type domain-containing protein</fullName>
    </recommendedName>
</protein>
<feature type="region of interest" description="Disordered" evidence="2">
    <location>
        <begin position="1"/>
        <end position="67"/>
    </location>
</feature>
<keyword evidence="1" id="KW-0862">Zinc</keyword>
<evidence type="ECO:0000256" key="2">
    <source>
        <dbReference type="SAM" id="MobiDB-lite"/>
    </source>
</evidence>
<dbReference type="OrthoDB" id="2687452at2759"/>
<feature type="compositionally biased region" description="Low complexity" evidence="2">
    <location>
        <begin position="35"/>
        <end position="44"/>
    </location>
</feature>
<dbReference type="PROSITE" id="PS50157">
    <property type="entry name" value="ZINC_FINGER_C2H2_2"/>
    <property type="match status" value="1"/>
</dbReference>
<sequence length="149" mass="16773">MAYPDPYRRASSSHHPSYNGYATTIPIRPAPTPGYPYNAAYPYQQYPPSPTSTSSPTSTYSTSPTTPNNPPTYFCLWPNCTYSCSRNADLQRHYQNVHNRESAPLVDCWVQGCHRRGAYGFTRKDKMVEHVREVHKVDVPKRGSSGGGR</sequence>
<evidence type="ECO:0000259" key="3">
    <source>
        <dbReference type="PROSITE" id="PS50157"/>
    </source>
</evidence>
<gene>
    <name evidence="4" type="ORF">M409DRAFT_25885</name>
</gene>
<feature type="compositionally biased region" description="Low complexity" evidence="2">
    <location>
        <begin position="51"/>
        <end position="66"/>
    </location>
</feature>
<proteinExistence type="predicted"/>
<dbReference type="Gene3D" id="3.30.160.60">
    <property type="entry name" value="Classic Zinc Finger"/>
    <property type="match status" value="1"/>
</dbReference>
<dbReference type="InterPro" id="IPR013087">
    <property type="entry name" value="Znf_C2H2_type"/>
</dbReference>
<dbReference type="Proteomes" id="UP000799537">
    <property type="component" value="Unassembled WGS sequence"/>
</dbReference>
<dbReference type="GO" id="GO:0008270">
    <property type="term" value="F:zinc ion binding"/>
    <property type="evidence" value="ECO:0007669"/>
    <property type="project" value="UniProtKB-KW"/>
</dbReference>
<dbReference type="GeneID" id="54561140"/>
<dbReference type="RefSeq" id="XP_033664587.1">
    <property type="nucleotide sequence ID" value="XM_033807868.1"/>
</dbReference>
<dbReference type="AlphaFoldDB" id="A0A6A6CBV4"/>
<name>A0A6A6CBV4_ZASCE</name>
<accession>A0A6A6CBV4</accession>
<dbReference type="PROSITE" id="PS00028">
    <property type="entry name" value="ZINC_FINGER_C2H2_1"/>
    <property type="match status" value="1"/>
</dbReference>
<keyword evidence="5" id="KW-1185">Reference proteome</keyword>
<reference evidence="4" key="1">
    <citation type="journal article" date="2020" name="Stud. Mycol.">
        <title>101 Dothideomycetes genomes: a test case for predicting lifestyles and emergence of pathogens.</title>
        <authorList>
            <person name="Haridas S."/>
            <person name="Albert R."/>
            <person name="Binder M."/>
            <person name="Bloem J."/>
            <person name="Labutti K."/>
            <person name="Salamov A."/>
            <person name="Andreopoulos B."/>
            <person name="Baker S."/>
            <person name="Barry K."/>
            <person name="Bills G."/>
            <person name="Bluhm B."/>
            <person name="Cannon C."/>
            <person name="Castanera R."/>
            <person name="Culley D."/>
            <person name="Daum C."/>
            <person name="Ezra D."/>
            <person name="Gonzalez J."/>
            <person name="Henrissat B."/>
            <person name="Kuo A."/>
            <person name="Liang C."/>
            <person name="Lipzen A."/>
            <person name="Lutzoni F."/>
            <person name="Magnuson J."/>
            <person name="Mondo S."/>
            <person name="Nolan M."/>
            <person name="Ohm R."/>
            <person name="Pangilinan J."/>
            <person name="Park H.-J."/>
            <person name="Ramirez L."/>
            <person name="Alfaro M."/>
            <person name="Sun H."/>
            <person name="Tritt A."/>
            <person name="Yoshinaga Y."/>
            <person name="Zwiers L.-H."/>
            <person name="Turgeon B."/>
            <person name="Goodwin S."/>
            <person name="Spatafora J."/>
            <person name="Crous P."/>
            <person name="Grigoriev I."/>
        </authorList>
    </citation>
    <scope>NUCLEOTIDE SEQUENCE</scope>
    <source>
        <strain evidence="4">ATCC 36951</strain>
    </source>
</reference>
<keyword evidence="1" id="KW-0479">Metal-binding</keyword>
<evidence type="ECO:0000313" key="5">
    <source>
        <dbReference type="Proteomes" id="UP000799537"/>
    </source>
</evidence>
<evidence type="ECO:0000256" key="1">
    <source>
        <dbReference type="PROSITE-ProRule" id="PRU00042"/>
    </source>
</evidence>
<keyword evidence="1" id="KW-0863">Zinc-finger</keyword>
<feature type="domain" description="C2H2-type" evidence="3">
    <location>
        <begin position="73"/>
        <end position="103"/>
    </location>
</feature>
<dbReference type="SMART" id="SM00355">
    <property type="entry name" value="ZnF_C2H2"/>
    <property type="match status" value="2"/>
</dbReference>